<gene>
    <name evidence="8" type="primary">HSP31</name>
    <name evidence="8" type="ORF">PICST_45009</name>
</gene>
<evidence type="ECO:0000256" key="5">
    <source>
        <dbReference type="ARBA" id="ARBA00023136"/>
    </source>
</evidence>
<evidence type="ECO:0000256" key="6">
    <source>
        <dbReference type="SAM" id="MobiDB-lite"/>
    </source>
</evidence>
<dbReference type="PANTHER" id="PTHR28286:SF1">
    <property type="entry name" value="30 KDA HEAT SHOCK PROTEIN-RELATED"/>
    <property type="match status" value="1"/>
</dbReference>
<keyword evidence="5 7" id="KW-0472">Membrane</keyword>
<dbReference type="GeneID" id="4838904"/>
<evidence type="ECO:0000313" key="9">
    <source>
        <dbReference type="Proteomes" id="UP000002258"/>
    </source>
</evidence>
<keyword evidence="9" id="KW-1185">Reference proteome</keyword>
<keyword evidence="3 7" id="KW-0812">Transmembrane</keyword>
<feature type="transmembrane region" description="Helical" evidence="7">
    <location>
        <begin position="250"/>
        <end position="273"/>
    </location>
</feature>
<feature type="transmembrane region" description="Helical" evidence="7">
    <location>
        <begin position="217"/>
        <end position="238"/>
    </location>
</feature>
<feature type="compositionally biased region" description="Basic and acidic residues" evidence="6">
    <location>
        <begin position="299"/>
        <end position="312"/>
    </location>
</feature>
<dbReference type="Gene3D" id="1.20.1070.10">
    <property type="entry name" value="Rhodopsin 7-helix transmembrane proteins"/>
    <property type="match status" value="1"/>
</dbReference>
<name>A3LUH9_PICST</name>
<keyword evidence="8" id="KW-0346">Stress response</keyword>
<dbReference type="RefSeq" id="XP_001384623.2">
    <property type="nucleotide sequence ID" value="XM_001384586.1"/>
</dbReference>
<dbReference type="FunFam" id="1.20.1070.10:FF:000160">
    <property type="entry name" value="Related to Opsin-1"/>
    <property type="match status" value="1"/>
</dbReference>
<proteinExistence type="inferred from homology"/>
<evidence type="ECO:0000313" key="8">
    <source>
        <dbReference type="EMBL" id="ABN66594.2"/>
    </source>
</evidence>
<comment type="subcellular location">
    <subcellularLocation>
        <location evidence="1">Membrane</location>
        <topology evidence="1">Multi-pass membrane protein</topology>
    </subcellularLocation>
</comment>
<feature type="transmembrane region" description="Helical" evidence="7">
    <location>
        <begin position="158"/>
        <end position="178"/>
    </location>
</feature>
<feature type="transmembrane region" description="Helical" evidence="7">
    <location>
        <begin position="118"/>
        <end position="137"/>
    </location>
</feature>
<feature type="transmembrane region" description="Helical" evidence="7">
    <location>
        <begin position="184"/>
        <end position="205"/>
    </location>
</feature>
<dbReference type="GO" id="GO:0005783">
    <property type="term" value="C:endoplasmic reticulum"/>
    <property type="evidence" value="ECO:0007669"/>
    <property type="project" value="TreeGrafter"/>
</dbReference>
<dbReference type="EMBL" id="CP000498">
    <property type="protein sequence ID" value="ABN66594.2"/>
    <property type="molecule type" value="Genomic_DNA"/>
</dbReference>
<evidence type="ECO:0000256" key="7">
    <source>
        <dbReference type="SAM" id="Phobius"/>
    </source>
</evidence>
<dbReference type="SMART" id="SM01021">
    <property type="entry name" value="Bac_rhodopsin"/>
    <property type="match status" value="1"/>
</dbReference>
<feature type="region of interest" description="Disordered" evidence="6">
    <location>
        <begin position="293"/>
        <end position="326"/>
    </location>
</feature>
<comment type="similarity">
    <text evidence="2">Belongs to the archaeal/bacterial/fungal opsin family.</text>
</comment>
<dbReference type="Pfam" id="PF01036">
    <property type="entry name" value="Bac_rhodopsin"/>
    <property type="match status" value="1"/>
</dbReference>
<dbReference type="CDD" id="cd15239">
    <property type="entry name" value="7tm_YRO2_fungal-like"/>
    <property type="match status" value="1"/>
</dbReference>
<evidence type="ECO:0000256" key="1">
    <source>
        <dbReference type="ARBA" id="ARBA00004141"/>
    </source>
</evidence>
<dbReference type="Proteomes" id="UP000002258">
    <property type="component" value="Chromosome 4"/>
</dbReference>
<dbReference type="eggNOG" id="ENOG502QZWT">
    <property type="taxonomic scope" value="Eukaryota"/>
</dbReference>
<reference evidence="8 9" key="1">
    <citation type="journal article" date="2007" name="Nat. Biotechnol.">
        <title>Genome sequence of the lignocellulose-bioconverting and xylose-fermenting yeast Pichia stipitis.</title>
        <authorList>
            <person name="Jeffries T.W."/>
            <person name="Grigoriev I.V."/>
            <person name="Grimwood J."/>
            <person name="Laplaza J.M."/>
            <person name="Aerts A."/>
            <person name="Salamov A."/>
            <person name="Schmutz J."/>
            <person name="Lindquist E."/>
            <person name="Dehal P."/>
            <person name="Shapiro H."/>
            <person name="Jin Y.S."/>
            <person name="Passoth V."/>
            <person name="Richardson P.M."/>
        </authorList>
    </citation>
    <scope>NUCLEOTIDE SEQUENCE [LARGE SCALE GENOMIC DNA]</scope>
    <source>
        <strain evidence="9">ATCC 58785 / CBS 6054 / NBRC 10063 / NRRL Y-11545</strain>
    </source>
</reference>
<evidence type="ECO:0000256" key="4">
    <source>
        <dbReference type="ARBA" id="ARBA00022989"/>
    </source>
</evidence>
<evidence type="ECO:0000256" key="3">
    <source>
        <dbReference type="ARBA" id="ARBA00022692"/>
    </source>
</evidence>
<dbReference type="SUPFAM" id="SSF81321">
    <property type="entry name" value="Family A G protein-coupled receptor-like"/>
    <property type="match status" value="1"/>
</dbReference>
<feature type="transmembrane region" description="Helical" evidence="7">
    <location>
        <begin position="35"/>
        <end position="56"/>
    </location>
</feature>
<dbReference type="OrthoDB" id="536545at2759"/>
<dbReference type="FunCoup" id="A3LUH9">
    <property type="interactions" value="65"/>
</dbReference>
<dbReference type="AlphaFoldDB" id="A3LUH9"/>
<protein>
    <submittedName>
        <fullName evidence="8">Plasma membrane heat shock protein</fullName>
    </submittedName>
</protein>
<dbReference type="GO" id="GO:0005886">
    <property type="term" value="C:plasma membrane"/>
    <property type="evidence" value="ECO:0007669"/>
    <property type="project" value="TreeGrafter"/>
</dbReference>
<sequence length="326" mass="36878">MTSLTHLVSRANQAIEVNPPAANIDIHLTSHGSNWLWALFSVFSLFAVVHAFVYGFTSSEKKSLKKTLLVIPLFINAVMAYTYFTYASNLGWTSTPTEFQHVTTSEDLDVRQIFYVKWVGYFLTWPLVLTIIEVTTQSTDFFEEGDILTKFFSLFSRLFAKILATEVFVIGLLIGALIESTYKWGYFTFSVTAQLFAEIYIFVNVMTAWRQSTQKLGLILVLCQLVIWILYPIAWGLSEGGNKIQPDSEAAFYGVLDFFTFFFIPVGLTWLAINNVDEEFFSKVWHLQLRKNTTSPAPDAEKDFGETPRHSGDTAVAPVGVPTDEQ</sequence>
<accession>A3LUH9</accession>
<organism evidence="8 9">
    <name type="scientific">Scheffersomyces stipitis (strain ATCC 58785 / CBS 6054 / NBRC 10063 / NRRL Y-11545)</name>
    <name type="common">Yeast</name>
    <name type="synonym">Pichia stipitis</name>
    <dbReference type="NCBI Taxonomy" id="322104"/>
    <lineage>
        <taxon>Eukaryota</taxon>
        <taxon>Fungi</taxon>
        <taxon>Dikarya</taxon>
        <taxon>Ascomycota</taxon>
        <taxon>Saccharomycotina</taxon>
        <taxon>Pichiomycetes</taxon>
        <taxon>Debaryomycetaceae</taxon>
        <taxon>Scheffersomyces</taxon>
    </lineage>
</organism>
<dbReference type="OMA" id="PSSEMIW"/>
<evidence type="ECO:0000256" key="2">
    <source>
        <dbReference type="ARBA" id="ARBA00008130"/>
    </source>
</evidence>
<dbReference type="InParanoid" id="A3LUH9"/>
<dbReference type="InterPro" id="IPR001425">
    <property type="entry name" value="Arc/bac/fun_rhodopsins"/>
</dbReference>
<dbReference type="KEGG" id="pic:PICST_45009"/>
<keyword evidence="4 7" id="KW-1133">Transmembrane helix</keyword>
<dbReference type="HOGENOM" id="CLU_054785_1_1_1"/>
<dbReference type="InterPro" id="IPR043476">
    <property type="entry name" value="Yro2-like_7TM"/>
</dbReference>
<dbReference type="PANTHER" id="PTHR28286">
    <property type="match status" value="1"/>
</dbReference>
<feature type="transmembrane region" description="Helical" evidence="7">
    <location>
        <begin position="68"/>
        <end position="86"/>
    </location>
</feature>